<organism evidence="4 5">
    <name type="scientific">Coemansia spiralis</name>
    <dbReference type="NCBI Taxonomy" id="417178"/>
    <lineage>
        <taxon>Eukaryota</taxon>
        <taxon>Fungi</taxon>
        <taxon>Fungi incertae sedis</taxon>
        <taxon>Zoopagomycota</taxon>
        <taxon>Kickxellomycotina</taxon>
        <taxon>Kickxellomycetes</taxon>
        <taxon>Kickxellales</taxon>
        <taxon>Kickxellaceae</taxon>
        <taxon>Coemansia</taxon>
    </lineage>
</organism>
<dbReference type="Proteomes" id="UP001151516">
    <property type="component" value="Unassembled WGS sequence"/>
</dbReference>
<keyword evidence="5" id="KW-1185">Reference proteome</keyword>
<evidence type="ECO:0000256" key="1">
    <source>
        <dbReference type="SAM" id="Coils"/>
    </source>
</evidence>
<keyword evidence="3" id="KW-0472">Membrane</keyword>
<reference evidence="4" key="1">
    <citation type="submission" date="2022-07" db="EMBL/GenBank/DDBJ databases">
        <title>Phylogenomic reconstructions and comparative analyses of Kickxellomycotina fungi.</title>
        <authorList>
            <person name="Reynolds N.K."/>
            <person name="Stajich J.E."/>
            <person name="Barry K."/>
            <person name="Grigoriev I.V."/>
            <person name="Crous P."/>
            <person name="Smith M.E."/>
        </authorList>
    </citation>
    <scope>NUCLEOTIDE SEQUENCE</scope>
    <source>
        <strain evidence="4">CBS 109367</strain>
    </source>
</reference>
<keyword evidence="1" id="KW-0175">Coiled coil</keyword>
<dbReference type="OrthoDB" id="5554027at2759"/>
<accession>A0A9W8GGB1</accession>
<proteinExistence type="predicted"/>
<evidence type="ECO:0000313" key="5">
    <source>
        <dbReference type="Proteomes" id="UP001151516"/>
    </source>
</evidence>
<feature type="region of interest" description="Disordered" evidence="2">
    <location>
        <begin position="38"/>
        <end position="59"/>
    </location>
</feature>
<sequence length="1038" mass="113397">MEDSRDIPKSAHSAEAERLAAEAAAEAGWRWPRVRMMAQSPDLQESSEQPLPPKQLKRQRSAWKQVRRFIGEVTEVFDDPAAISDLSFDPPVHISEPTGWRNPAAWIVAGWMLLMAVDWAITSAVMPRVLAWMSARPWSIEEDERFVWIQAETVSGVLELTKRFSVQWWCFCLYTCYWLLYSTERSYSGRGKMVRGMIMYGVYFYAAETALIALLGPTLATPWVRDRDLILEYWQRWIGTPNAEAVELQERWAQRLRQTAAGEMMGPRVGCWTVLFVTAAMYLAAGLRLRAWGGLRLRTSAALFVADLGLRHHAGTTPEGRLPLHLAINVLSISAIVVIREAAVAVQAMRSWHAAVVRERRRGGPLMVQANAAKHRMQGSKLVDRLAGGGAYAHRVCFLCLGGFCSRCMLSLEIWPTTPASSPDQTSALLLESPGDDVSDTEASPLSPTRSAPVLAAGRRRVRKHGRTTVVNIPAEAAPHDDQLDMLPAFGQLNPASLAPVSGTNRRSLDMWIICSVAHCPCRPVHGPGPSAFVPKSLAARDTVGSRFALPVGSMVGLAQYAEELCSLRLVRSVDPQAMANTGDFAASVFPYIFGRFAAPEHKGSMAAATALASSWGPSGYTPASAPFLAPTTGTSGGDTAEQTHVSRIIMAATPLSLARNSATTFRLTADAVRSEPDGGCVLASVAMTPALAHALLSHPRTSPSAAVCVPAALLSPTKPNADTPAVSDADPFLDYARVQVARSDVVVRVDGARWPHYEFGPLALNQPVTLRKLPAGDSKPLEISLTICGMRSEDLYVLIPEAEPAAPVAPVANKDQELVAEVEKEKARLAVATQNLRRAKREAPKGLAHWEAQLDAVRKSLDRNSAADGKLESKRRHLELSVGALRTAIQTLAEEQAGHQSDPESTTDSQAAVDDALAKLRAVESDARQLRDSHVHDLEELARDRTEWTEKLSEVRGKIEPLEGTLIGQLQKDLKEVSRKYLVSRNVESKLQAKLRKELLACNDLAKERPKEGELARGLADIKKNIARERAEIKSLK</sequence>
<keyword evidence="3" id="KW-1133">Transmembrane helix</keyword>
<evidence type="ECO:0000313" key="4">
    <source>
        <dbReference type="EMBL" id="KAJ2685101.1"/>
    </source>
</evidence>
<feature type="transmembrane region" description="Helical" evidence="3">
    <location>
        <begin position="202"/>
        <end position="224"/>
    </location>
</feature>
<dbReference type="AlphaFoldDB" id="A0A9W8GGB1"/>
<evidence type="ECO:0000256" key="3">
    <source>
        <dbReference type="SAM" id="Phobius"/>
    </source>
</evidence>
<evidence type="ECO:0000256" key="2">
    <source>
        <dbReference type="SAM" id="MobiDB-lite"/>
    </source>
</evidence>
<comment type="caution">
    <text evidence="4">The sequence shown here is derived from an EMBL/GenBank/DDBJ whole genome shotgun (WGS) entry which is preliminary data.</text>
</comment>
<feature type="transmembrane region" description="Helical" evidence="3">
    <location>
        <begin position="104"/>
        <end position="126"/>
    </location>
</feature>
<feature type="transmembrane region" description="Helical" evidence="3">
    <location>
        <begin position="164"/>
        <end position="181"/>
    </location>
</feature>
<name>A0A9W8GGB1_9FUNG</name>
<keyword evidence="3" id="KW-0812">Transmembrane</keyword>
<feature type="coiled-coil region" evidence="1">
    <location>
        <begin position="914"/>
        <end position="959"/>
    </location>
</feature>
<gene>
    <name evidence="4" type="ORF">IWW39_004496</name>
</gene>
<dbReference type="EMBL" id="JANBTX010000170">
    <property type="protein sequence ID" value="KAJ2685101.1"/>
    <property type="molecule type" value="Genomic_DNA"/>
</dbReference>
<feature type="region of interest" description="Disordered" evidence="2">
    <location>
        <begin position="423"/>
        <end position="454"/>
    </location>
</feature>
<protein>
    <submittedName>
        <fullName evidence="4">Uncharacterized protein</fullName>
    </submittedName>
</protein>
<feature type="compositionally biased region" description="Polar residues" evidence="2">
    <location>
        <begin position="441"/>
        <end position="450"/>
    </location>
</feature>